<dbReference type="InterPro" id="IPR002659">
    <property type="entry name" value="Glyco_trans_31"/>
</dbReference>
<dbReference type="EMBL" id="KN765123">
    <property type="protein sequence ID" value="KIH47857.1"/>
    <property type="molecule type" value="Genomic_DNA"/>
</dbReference>
<dbReference type="PANTHER" id="PTHR11214">
    <property type="entry name" value="BETA-1,3-N-ACETYLGLUCOSAMINYLTRANSFERASE"/>
    <property type="match status" value="1"/>
</dbReference>
<evidence type="ECO:0000256" key="1">
    <source>
        <dbReference type="ARBA" id="ARBA00004323"/>
    </source>
</evidence>
<evidence type="ECO:0000256" key="2">
    <source>
        <dbReference type="ARBA" id="ARBA00008661"/>
    </source>
</evidence>
<dbReference type="GO" id="GO:0006493">
    <property type="term" value="P:protein O-linked glycosylation"/>
    <property type="evidence" value="ECO:0007669"/>
    <property type="project" value="TreeGrafter"/>
</dbReference>
<keyword evidence="3 10" id="KW-0328">Glycosyltransferase</keyword>
<evidence type="ECO:0000256" key="4">
    <source>
        <dbReference type="ARBA" id="ARBA00022679"/>
    </source>
</evidence>
<keyword evidence="12" id="KW-1185">Reference proteome</keyword>
<evidence type="ECO:0000313" key="11">
    <source>
        <dbReference type="EMBL" id="KIH47857.1"/>
    </source>
</evidence>
<evidence type="ECO:0000256" key="6">
    <source>
        <dbReference type="ARBA" id="ARBA00022968"/>
    </source>
</evidence>
<dbReference type="PANTHER" id="PTHR11214:SF378">
    <property type="entry name" value="BETA-1,3-GALACTOSYLTRANSFERASE 4"/>
    <property type="match status" value="1"/>
</dbReference>
<evidence type="ECO:0000256" key="5">
    <source>
        <dbReference type="ARBA" id="ARBA00022692"/>
    </source>
</evidence>
<organism evidence="11 12">
    <name type="scientific">Ancylostoma duodenale</name>
    <dbReference type="NCBI Taxonomy" id="51022"/>
    <lineage>
        <taxon>Eukaryota</taxon>
        <taxon>Metazoa</taxon>
        <taxon>Ecdysozoa</taxon>
        <taxon>Nematoda</taxon>
        <taxon>Chromadorea</taxon>
        <taxon>Rhabditida</taxon>
        <taxon>Rhabditina</taxon>
        <taxon>Rhabditomorpha</taxon>
        <taxon>Strongyloidea</taxon>
        <taxon>Ancylostomatidae</taxon>
        <taxon>Ancylostomatinae</taxon>
        <taxon>Ancylostoma</taxon>
    </lineage>
</organism>
<keyword evidence="4" id="KW-0808">Transferase</keyword>
<keyword evidence="8 10" id="KW-0333">Golgi apparatus</keyword>
<keyword evidence="9" id="KW-0472">Membrane</keyword>
<feature type="non-terminal residue" evidence="11">
    <location>
        <position position="1"/>
    </location>
</feature>
<sequence length="94" mass="10805">HRYRLLFLIGVRPGTENDTLLEEEIRTHGDLLQASYLDSYRNLVHKTLSGMRYFATACHGVRTLVKIDDDVAWNVTKVSSFIERNVVPGVIYCH</sequence>
<comment type="similarity">
    <text evidence="2 10">Belongs to the glycosyltransferase 31 family.</text>
</comment>
<name>A0A0C2CDD6_9BILA</name>
<protein>
    <recommendedName>
        <fullName evidence="10">Hexosyltransferase</fullName>
        <ecNumber evidence="10">2.4.1.-</ecNumber>
    </recommendedName>
</protein>
<keyword evidence="6" id="KW-0735">Signal-anchor</keyword>
<dbReference type="GO" id="GO:0016758">
    <property type="term" value="F:hexosyltransferase activity"/>
    <property type="evidence" value="ECO:0007669"/>
    <property type="project" value="InterPro"/>
</dbReference>
<evidence type="ECO:0000256" key="7">
    <source>
        <dbReference type="ARBA" id="ARBA00022989"/>
    </source>
</evidence>
<gene>
    <name evidence="11" type="ORF">ANCDUO_22078</name>
</gene>
<reference evidence="11 12" key="1">
    <citation type="submission" date="2013-12" db="EMBL/GenBank/DDBJ databases">
        <title>Draft genome of the parsitic nematode Ancylostoma duodenale.</title>
        <authorList>
            <person name="Mitreva M."/>
        </authorList>
    </citation>
    <scope>NUCLEOTIDE SEQUENCE [LARGE SCALE GENOMIC DNA]</scope>
    <source>
        <strain evidence="11 12">Zhejiang</strain>
    </source>
</reference>
<keyword evidence="7" id="KW-1133">Transmembrane helix</keyword>
<dbReference type="AlphaFoldDB" id="A0A0C2CDD6"/>
<dbReference type="Pfam" id="PF01762">
    <property type="entry name" value="Galactosyl_T"/>
    <property type="match status" value="1"/>
</dbReference>
<comment type="subcellular location">
    <subcellularLocation>
        <location evidence="1 10">Golgi apparatus membrane</location>
        <topology evidence="1 10">Single-pass type II membrane protein</topology>
    </subcellularLocation>
</comment>
<evidence type="ECO:0000256" key="9">
    <source>
        <dbReference type="ARBA" id="ARBA00023136"/>
    </source>
</evidence>
<feature type="non-terminal residue" evidence="11">
    <location>
        <position position="94"/>
    </location>
</feature>
<evidence type="ECO:0000256" key="10">
    <source>
        <dbReference type="RuleBase" id="RU363063"/>
    </source>
</evidence>
<dbReference type="OrthoDB" id="6355886at2759"/>
<evidence type="ECO:0000256" key="8">
    <source>
        <dbReference type="ARBA" id="ARBA00023034"/>
    </source>
</evidence>
<proteinExistence type="inferred from homology"/>
<keyword evidence="5" id="KW-0812">Transmembrane</keyword>
<accession>A0A0C2CDD6</accession>
<dbReference type="Proteomes" id="UP000054047">
    <property type="component" value="Unassembled WGS sequence"/>
</dbReference>
<dbReference type="EC" id="2.4.1.-" evidence="10"/>
<evidence type="ECO:0000313" key="12">
    <source>
        <dbReference type="Proteomes" id="UP000054047"/>
    </source>
</evidence>
<dbReference type="GO" id="GO:0000139">
    <property type="term" value="C:Golgi membrane"/>
    <property type="evidence" value="ECO:0007669"/>
    <property type="project" value="UniProtKB-SubCell"/>
</dbReference>
<evidence type="ECO:0000256" key="3">
    <source>
        <dbReference type="ARBA" id="ARBA00022676"/>
    </source>
</evidence>